<evidence type="ECO:0000256" key="4">
    <source>
        <dbReference type="ARBA" id="ARBA00022833"/>
    </source>
</evidence>
<dbReference type="InterPro" id="IPR037518">
    <property type="entry name" value="MPN"/>
</dbReference>
<dbReference type="Proteomes" id="UP000192610">
    <property type="component" value="Unassembled WGS sequence"/>
</dbReference>
<evidence type="ECO:0000256" key="1">
    <source>
        <dbReference type="ARBA" id="ARBA00022670"/>
    </source>
</evidence>
<keyword evidence="8" id="KW-1185">Reference proteome</keyword>
<organism evidence="7 8">
    <name type="scientific">Niastella yeongjuensis</name>
    <dbReference type="NCBI Taxonomy" id="354355"/>
    <lineage>
        <taxon>Bacteria</taxon>
        <taxon>Pseudomonadati</taxon>
        <taxon>Bacteroidota</taxon>
        <taxon>Chitinophagia</taxon>
        <taxon>Chitinophagales</taxon>
        <taxon>Chitinophagaceae</taxon>
        <taxon>Niastella</taxon>
    </lineage>
</organism>
<dbReference type="GO" id="GO:0008237">
    <property type="term" value="F:metallopeptidase activity"/>
    <property type="evidence" value="ECO:0007669"/>
    <property type="project" value="UniProtKB-KW"/>
</dbReference>
<keyword evidence="1" id="KW-0645">Protease</keyword>
<dbReference type="InterPro" id="IPR025657">
    <property type="entry name" value="RadC_JAB"/>
</dbReference>
<dbReference type="GO" id="GO:0006508">
    <property type="term" value="P:proteolysis"/>
    <property type="evidence" value="ECO:0007669"/>
    <property type="project" value="UniProtKB-KW"/>
</dbReference>
<feature type="domain" description="MPN" evidence="6">
    <location>
        <begin position="28"/>
        <end position="153"/>
    </location>
</feature>
<accession>A0A1V9F3N3</accession>
<dbReference type="EMBL" id="LVXG01000007">
    <property type="protein sequence ID" value="OQP52892.1"/>
    <property type="molecule type" value="Genomic_DNA"/>
</dbReference>
<evidence type="ECO:0000256" key="3">
    <source>
        <dbReference type="ARBA" id="ARBA00022801"/>
    </source>
</evidence>
<dbReference type="STRING" id="354355.SAMN05660816_04732"/>
<dbReference type="CDD" id="cd08071">
    <property type="entry name" value="MPN_DUF2466"/>
    <property type="match status" value="1"/>
</dbReference>
<dbReference type="InterPro" id="IPR001405">
    <property type="entry name" value="UPF0758"/>
</dbReference>
<dbReference type="InterPro" id="IPR020891">
    <property type="entry name" value="UPF0758_CS"/>
</dbReference>
<evidence type="ECO:0000259" key="6">
    <source>
        <dbReference type="PROSITE" id="PS50249"/>
    </source>
</evidence>
<evidence type="ECO:0000313" key="7">
    <source>
        <dbReference type="EMBL" id="OQP52892.1"/>
    </source>
</evidence>
<dbReference type="GO" id="GO:0046872">
    <property type="term" value="F:metal ion binding"/>
    <property type="evidence" value="ECO:0007669"/>
    <property type="project" value="UniProtKB-KW"/>
</dbReference>
<keyword evidence="4" id="KW-0862">Zinc</keyword>
<evidence type="ECO:0000256" key="2">
    <source>
        <dbReference type="ARBA" id="ARBA00022723"/>
    </source>
</evidence>
<proteinExistence type="predicted"/>
<gene>
    <name evidence="7" type="ORF">A4H97_24220</name>
</gene>
<name>A0A1V9F3N3_9BACT</name>
<keyword evidence="5" id="KW-0482">Metalloprotease</keyword>
<dbReference type="PROSITE" id="PS50249">
    <property type="entry name" value="MPN"/>
    <property type="match status" value="1"/>
</dbReference>
<dbReference type="Gene3D" id="3.40.140.10">
    <property type="entry name" value="Cytidine Deaminase, domain 2"/>
    <property type="match status" value="1"/>
</dbReference>
<comment type="caution">
    <text evidence="7">The sequence shown here is derived from an EMBL/GenBank/DDBJ whole genome shotgun (WGS) entry which is preliminary data.</text>
</comment>
<dbReference type="PROSITE" id="PS01302">
    <property type="entry name" value="UPF0758"/>
    <property type="match status" value="1"/>
</dbReference>
<dbReference type="Pfam" id="PF04002">
    <property type="entry name" value="RadC"/>
    <property type="match status" value="1"/>
</dbReference>
<evidence type="ECO:0000256" key="5">
    <source>
        <dbReference type="ARBA" id="ARBA00023049"/>
    </source>
</evidence>
<dbReference type="OrthoDB" id="9804482at2"/>
<evidence type="ECO:0000313" key="8">
    <source>
        <dbReference type="Proteomes" id="UP000192610"/>
    </source>
</evidence>
<sequence>MEKQLPQLTATEVRLVYKTKVKPSDRVQLSNSVETYKFLISTWDEEKLELQEQFKVILMNCKNRVLGIYELSTGGMTGTVADPKLIFMAALKANANTIIVAHNHPSGDPNPSIVDKNLTKKVKDAGQLLDISVHDHIIVTRDFYYSFADMGLM</sequence>
<reference evidence="8" key="1">
    <citation type="submission" date="2016-04" db="EMBL/GenBank/DDBJ databases">
        <authorList>
            <person name="Chen L."/>
            <person name="Zhuang W."/>
            <person name="Wang G."/>
        </authorList>
    </citation>
    <scope>NUCLEOTIDE SEQUENCE [LARGE SCALE GENOMIC DNA]</scope>
    <source>
        <strain evidence="8">17621</strain>
    </source>
</reference>
<protein>
    <submittedName>
        <fullName evidence="7">DNA repair protein</fullName>
    </submittedName>
</protein>
<keyword evidence="2" id="KW-0479">Metal-binding</keyword>
<dbReference type="PANTHER" id="PTHR30471">
    <property type="entry name" value="DNA REPAIR PROTEIN RADC"/>
    <property type="match status" value="1"/>
</dbReference>
<dbReference type="PANTHER" id="PTHR30471:SF3">
    <property type="entry name" value="UPF0758 PROTEIN YEES-RELATED"/>
    <property type="match status" value="1"/>
</dbReference>
<dbReference type="AlphaFoldDB" id="A0A1V9F3N3"/>
<keyword evidence="3" id="KW-0378">Hydrolase</keyword>